<accession>A0ABV4Y183</accession>
<evidence type="ECO:0000313" key="2">
    <source>
        <dbReference type="Proteomes" id="UP001576784"/>
    </source>
</evidence>
<dbReference type="Proteomes" id="UP001576784">
    <property type="component" value="Unassembled WGS sequence"/>
</dbReference>
<organism evidence="1 2">
    <name type="scientific">Floridaenema flaviceps BLCC-F50</name>
    <dbReference type="NCBI Taxonomy" id="3153642"/>
    <lineage>
        <taxon>Bacteria</taxon>
        <taxon>Bacillati</taxon>
        <taxon>Cyanobacteriota</taxon>
        <taxon>Cyanophyceae</taxon>
        <taxon>Oscillatoriophycideae</taxon>
        <taxon>Aerosakkonematales</taxon>
        <taxon>Aerosakkonemataceae</taxon>
        <taxon>Floridanema</taxon>
        <taxon>Floridanema flaviceps</taxon>
    </lineage>
</organism>
<sequence length="105" mass="11886">MRQFKNNPTLAADKALEWAFQAGTSTRRGGVAGGVGLDYLKTFVKINRGKLEFFSQDGYVAIDENQEIYQTRQTFFQGTLVNITLQCDEAFYILDCDADDEEPLF</sequence>
<comment type="caution">
    <text evidence="1">The sequence shown here is derived from an EMBL/GenBank/DDBJ whole genome shotgun (WGS) entry which is preliminary data.</text>
</comment>
<name>A0ABV4Y183_9CYAN</name>
<dbReference type="RefSeq" id="WP_413267360.1">
    <property type="nucleotide sequence ID" value="NZ_JBHFNR010000264.1"/>
</dbReference>
<gene>
    <name evidence="1" type="ORF">ACE1CI_32935</name>
</gene>
<protein>
    <submittedName>
        <fullName evidence="1">Uncharacterized protein</fullName>
    </submittedName>
</protein>
<reference evidence="1 2" key="1">
    <citation type="submission" date="2024-09" db="EMBL/GenBank/DDBJ databases">
        <title>Floridaenema gen nov. (Aerosakkonemataceae, Aerosakkonematales ord. nov., Cyanobacteria) from benthic tropical and subtropical fresh waters, with the description of four new species.</title>
        <authorList>
            <person name="Moretto J.A."/>
            <person name="Berthold D.E."/>
            <person name="Lefler F.W."/>
            <person name="Huang I.-S."/>
            <person name="Laughinghouse H. IV."/>
        </authorList>
    </citation>
    <scope>NUCLEOTIDE SEQUENCE [LARGE SCALE GENOMIC DNA]</scope>
    <source>
        <strain evidence="1 2">BLCC-F50</strain>
    </source>
</reference>
<proteinExistence type="predicted"/>
<evidence type="ECO:0000313" key="1">
    <source>
        <dbReference type="EMBL" id="MFB2897748.1"/>
    </source>
</evidence>
<keyword evidence="2" id="KW-1185">Reference proteome</keyword>
<dbReference type="EMBL" id="JBHFNR010000264">
    <property type="protein sequence ID" value="MFB2897748.1"/>
    <property type="molecule type" value="Genomic_DNA"/>
</dbReference>